<evidence type="ECO:0000313" key="2">
    <source>
        <dbReference type="EMBL" id="QTH71492.1"/>
    </source>
</evidence>
<sequence>MTKVLVITEHAPYHLSSLKDALDMALIFAAVDAEVAWLFVGQSIHSLRKNQNPRILGMKDVFKSMKTLDIYDVDQLYVSQQCLEASGLTADCLVLEVKVLSSDEQSTLINSFEKVVTL</sequence>
<accession>A0A975DGV8</accession>
<dbReference type="NCBIfam" id="TIGR03010">
    <property type="entry name" value="sulf_tusC_dsrF"/>
    <property type="match status" value="1"/>
</dbReference>
<organism evidence="2 3">
    <name type="scientific">Pseudoalteromonas xiamenensis</name>
    <dbReference type="NCBI Taxonomy" id="882626"/>
    <lineage>
        <taxon>Bacteria</taxon>
        <taxon>Pseudomonadati</taxon>
        <taxon>Pseudomonadota</taxon>
        <taxon>Gammaproteobacteria</taxon>
        <taxon>Alteromonadales</taxon>
        <taxon>Pseudoalteromonadaceae</taxon>
        <taxon>Pseudoalteromonas</taxon>
    </lineage>
</organism>
<proteinExistence type="inferred from homology"/>
<evidence type="ECO:0000256" key="1">
    <source>
        <dbReference type="ARBA" id="ARBA00005996"/>
    </source>
</evidence>
<dbReference type="Proteomes" id="UP000664904">
    <property type="component" value="Chromosome"/>
</dbReference>
<dbReference type="RefSeq" id="WP_208843118.1">
    <property type="nucleotide sequence ID" value="NZ_CP072133.1"/>
</dbReference>
<dbReference type="KEGG" id="pxi:J5O05_00385"/>
<comment type="similarity">
    <text evidence="1">Belongs to the DsrF/TusC family.</text>
</comment>
<keyword evidence="3" id="KW-1185">Reference proteome</keyword>
<dbReference type="InterPro" id="IPR017462">
    <property type="entry name" value="Sulphur_relay_TusC/DsrF"/>
</dbReference>
<gene>
    <name evidence="2" type="primary">tusC</name>
    <name evidence="2" type="ORF">J5O05_00385</name>
</gene>
<dbReference type="InterPro" id="IPR027396">
    <property type="entry name" value="DsrEFH-like"/>
</dbReference>
<dbReference type="Gene3D" id="3.40.1260.10">
    <property type="entry name" value="DsrEFH-like"/>
    <property type="match status" value="1"/>
</dbReference>
<reference evidence="2" key="1">
    <citation type="submission" date="2021-03" db="EMBL/GenBank/DDBJ databases">
        <title>Complete Genome of Pseudoalteromonas xiamenensis STKMTI.2, a new potential marine bacterium producing anti-Vibrio compounds.</title>
        <authorList>
            <person name="Handayani D.P."/>
            <person name="Isnansetyo A."/>
            <person name="Istiqomah I."/>
            <person name="Jumina J."/>
        </authorList>
    </citation>
    <scope>NUCLEOTIDE SEQUENCE</scope>
    <source>
        <strain evidence="2">STKMTI.2</strain>
    </source>
</reference>
<dbReference type="EMBL" id="CP072133">
    <property type="protein sequence ID" value="QTH71492.1"/>
    <property type="molecule type" value="Genomic_DNA"/>
</dbReference>
<name>A0A975DGV8_9GAMM</name>
<dbReference type="PANTHER" id="PTHR38780:SF1">
    <property type="entry name" value="PROTEIN TUSC"/>
    <property type="match status" value="1"/>
</dbReference>
<protein>
    <submittedName>
        <fullName evidence="2">Sulfurtransferase complex subunit TusC</fullName>
    </submittedName>
</protein>
<evidence type="ECO:0000313" key="3">
    <source>
        <dbReference type="Proteomes" id="UP000664904"/>
    </source>
</evidence>
<dbReference type="PANTHER" id="PTHR38780">
    <property type="entry name" value="PROTEIN TUSC"/>
    <property type="match status" value="1"/>
</dbReference>
<dbReference type="NCBIfam" id="NF001238">
    <property type="entry name" value="PRK00211.1"/>
    <property type="match status" value="1"/>
</dbReference>
<dbReference type="AlphaFoldDB" id="A0A975DGV8"/>
<dbReference type="InterPro" id="IPR003787">
    <property type="entry name" value="Sulphur_relay_DsrE/F-like"/>
</dbReference>
<dbReference type="Pfam" id="PF02635">
    <property type="entry name" value="DsrE"/>
    <property type="match status" value="1"/>
</dbReference>
<dbReference type="SUPFAM" id="SSF75169">
    <property type="entry name" value="DsrEFH-like"/>
    <property type="match status" value="1"/>
</dbReference>